<evidence type="ECO:0000256" key="5">
    <source>
        <dbReference type="ARBA" id="ARBA00022777"/>
    </source>
</evidence>
<dbReference type="InterPro" id="IPR000719">
    <property type="entry name" value="Prot_kinase_dom"/>
</dbReference>
<accession>K3ZNT7</accession>
<keyword evidence="2" id="KW-0723">Serine/threonine-protein kinase</keyword>
<dbReference type="InterPro" id="IPR015943">
    <property type="entry name" value="WD40/YVTN_repeat-like_dom_sf"/>
</dbReference>
<dbReference type="InterPro" id="IPR036322">
    <property type="entry name" value="WD40_repeat_dom_sf"/>
</dbReference>
<keyword evidence="3" id="KW-0808">Transferase</keyword>
<evidence type="ECO:0000256" key="4">
    <source>
        <dbReference type="ARBA" id="ARBA00022741"/>
    </source>
</evidence>
<evidence type="ECO:0000256" key="8">
    <source>
        <dbReference type="ARBA" id="ARBA00048679"/>
    </source>
</evidence>
<dbReference type="Pfam" id="PF00400">
    <property type="entry name" value="WD40"/>
    <property type="match status" value="2"/>
</dbReference>
<dbReference type="Pfam" id="PF00635">
    <property type="entry name" value="Motile_Sperm"/>
    <property type="match status" value="1"/>
</dbReference>
<dbReference type="SUPFAM" id="SSF50978">
    <property type="entry name" value="WD40 repeat-like"/>
    <property type="match status" value="1"/>
</dbReference>
<dbReference type="AlphaFoldDB" id="K3ZNT7"/>
<dbReference type="Gene3D" id="3.30.200.20">
    <property type="entry name" value="Phosphorylase Kinase, domain 1"/>
    <property type="match status" value="1"/>
</dbReference>
<keyword evidence="5" id="KW-0418">Kinase</keyword>
<comment type="catalytic activity">
    <reaction evidence="8">
        <text>L-seryl-[protein] + ATP = O-phospho-L-seryl-[protein] + ADP + H(+)</text>
        <dbReference type="Rhea" id="RHEA:17989"/>
        <dbReference type="Rhea" id="RHEA-COMP:9863"/>
        <dbReference type="Rhea" id="RHEA-COMP:11604"/>
        <dbReference type="ChEBI" id="CHEBI:15378"/>
        <dbReference type="ChEBI" id="CHEBI:29999"/>
        <dbReference type="ChEBI" id="CHEBI:30616"/>
        <dbReference type="ChEBI" id="CHEBI:83421"/>
        <dbReference type="ChEBI" id="CHEBI:456216"/>
        <dbReference type="EC" id="2.7.11.1"/>
    </reaction>
</comment>
<dbReference type="Gene3D" id="1.10.510.10">
    <property type="entry name" value="Transferase(Phosphotransferase) domain 1"/>
    <property type="match status" value="1"/>
</dbReference>
<dbReference type="OMA" id="MMNVQVW"/>
<dbReference type="FunFam" id="1.10.510.10:FF:001023">
    <property type="entry name" value="Os07g0541700 protein"/>
    <property type="match status" value="1"/>
</dbReference>
<dbReference type="GO" id="GO:0005524">
    <property type="term" value="F:ATP binding"/>
    <property type="evidence" value="ECO:0007669"/>
    <property type="project" value="UniProtKB-KW"/>
</dbReference>
<dbReference type="eggNOG" id="KOG0276">
    <property type="taxonomic scope" value="Eukaryota"/>
</dbReference>
<dbReference type="InterPro" id="IPR013783">
    <property type="entry name" value="Ig-like_fold"/>
</dbReference>
<dbReference type="SMART" id="SM00220">
    <property type="entry name" value="S_TKc"/>
    <property type="match status" value="1"/>
</dbReference>
<sequence>VLKQGVKENGEEIAVKKLCYFNIELDDKQFEQEYNNLKTLQHPNIVRFVGYCYETQNRLHMFNGKQVFAGETYRALCFEYLHNGSLQNHLSDELDWHTRYKIIKGTSEGLRYIHEQTEPILHLDLKPGNILLDKDLVPKIADFGLSIIIGKELTTMITESAIETRGYQPPEFVKGDVISKEFDIFSLGVVIIKIVTGPEGYPKYDGKPSEDFVDEVQEKWRNMLQATWSFKICIQIAYNCLEEDRHKRPKIKNIIDRLNELETEISKGCQSMVLNQLNVKPLHLHFPSEPNKSMVSCSLHLTNYTDDRVAFRLQIENLEEYFLGPLCGVVTPRSCYTLAVTMRHKLKLLPEFFKLESAIGGSEELTDFSSYTAVGEHDQFFTKAKQEGREVQQIIPRQYPGANPVDVHPTEPWFLIKISRFVHIWNYETQASHNSFQDAKFIAREQWFVAGNRHGFIHVFSYNTKEETKSFKARDFSVICLDIYPTMPYMSAGHDHLIKLWNWGKDWKCVGKIDVQIQSAGHNNLINLMRQVKFNPKDANNFACAYIDGFLQIYLIIVSWDNKARIWDFGSRKCVRIFEGHTDCVCIVRSHPDHPILIMGLNDGTTSLWNSITFRQAPGILNFGLGMVSAIACLKGLSSGMMIE</sequence>
<dbReference type="SUPFAM" id="SSF56112">
    <property type="entry name" value="Protein kinase-like (PK-like)"/>
    <property type="match status" value="1"/>
</dbReference>
<dbReference type="EC" id="2.7.11.1" evidence="1"/>
<keyword evidence="4" id="KW-0547">Nucleotide-binding</keyword>
<evidence type="ECO:0000256" key="2">
    <source>
        <dbReference type="ARBA" id="ARBA00022527"/>
    </source>
</evidence>
<feature type="domain" description="MSP" evidence="11">
    <location>
        <begin position="276"/>
        <end position="399"/>
    </location>
</feature>
<evidence type="ECO:0000256" key="1">
    <source>
        <dbReference type="ARBA" id="ARBA00012513"/>
    </source>
</evidence>
<dbReference type="InterPro" id="IPR008271">
    <property type="entry name" value="Ser/Thr_kinase_AS"/>
</dbReference>
<name>K3ZNT7_SETIT</name>
<evidence type="ECO:0000259" key="11">
    <source>
        <dbReference type="PROSITE" id="PS50202"/>
    </source>
</evidence>
<dbReference type="InterPro" id="IPR000535">
    <property type="entry name" value="MSP_dom"/>
</dbReference>
<organism evidence="12 13">
    <name type="scientific">Setaria italica</name>
    <name type="common">Foxtail millet</name>
    <name type="synonym">Panicum italicum</name>
    <dbReference type="NCBI Taxonomy" id="4555"/>
    <lineage>
        <taxon>Eukaryota</taxon>
        <taxon>Viridiplantae</taxon>
        <taxon>Streptophyta</taxon>
        <taxon>Embryophyta</taxon>
        <taxon>Tracheophyta</taxon>
        <taxon>Spermatophyta</taxon>
        <taxon>Magnoliopsida</taxon>
        <taxon>Liliopsida</taxon>
        <taxon>Poales</taxon>
        <taxon>Poaceae</taxon>
        <taxon>PACMAD clade</taxon>
        <taxon>Panicoideae</taxon>
        <taxon>Panicodae</taxon>
        <taxon>Paniceae</taxon>
        <taxon>Cenchrinae</taxon>
        <taxon>Setaria</taxon>
    </lineage>
</organism>
<dbReference type="HOGENOM" id="CLU_000288_121_2_1"/>
<dbReference type="PROSITE" id="PS00108">
    <property type="entry name" value="PROTEIN_KINASE_ST"/>
    <property type="match status" value="1"/>
</dbReference>
<dbReference type="PROSITE" id="PS50082">
    <property type="entry name" value="WD_REPEATS_2"/>
    <property type="match status" value="1"/>
</dbReference>
<dbReference type="Pfam" id="PF00069">
    <property type="entry name" value="Pkinase"/>
    <property type="match status" value="1"/>
</dbReference>
<protein>
    <recommendedName>
        <fullName evidence="1">non-specific serine/threonine protein kinase</fullName>
        <ecNumber evidence="1">2.7.11.1</ecNumber>
    </recommendedName>
</protein>
<dbReference type="PROSITE" id="PS50011">
    <property type="entry name" value="PROTEIN_KINASE_DOM"/>
    <property type="match status" value="1"/>
</dbReference>
<dbReference type="PROSITE" id="PS50202">
    <property type="entry name" value="MSP"/>
    <property type="match status" value="1"/>
</dbReference>
<evidence type="ECO:0000256" key="3">
    <source>
        <dbReference type="ARBA" id="ARBA00022679"/>
    </source>
</evidence>
<dbReference type="InterPro" id="IPR011009">
    <property type="entry name" value="Kinase-like_dom_sf"/>
</dbReference>
<dbReference type="InParanoid" id="K3ZNT7"/>
<dbReference type="PANTHER" id="PTHR45707:SF56">
    <property type="entry name" value="OS11G0608700 PROTEIN"/>
    <property type="match status" value="1"/>
</dbReference>
<dbReference type="Gramene" id="KQK94404">
    <property type="protein sequence ID" value="KQK94404"/>
    <property type="gene ID" value="SETIT_028267mg"/>
</dbReference>
<dbReference type="EnsemblPlants" id="KQK94404">
    <property type="protein sequence ID" value="KQK94404"/>
    <property type="gene ID" value="SETIT_028267mg"/>
</dbReference>
<proteinExistence type="predicted"/>
<keyword evidence="9" id="KW-0853">WD repeat</keyword>
<comment type="catalytic activity">
    <reaction evidence="7">
        <text>L-threonyl-[protein] + ATP = O-phospho-L-threonyl-[protein] + ADP + H(+)</text>
        <dbReference type="Rhea" id="RHEA:46608"/>
        <dbReference type="Rhea" id="RHEA-COMP:11060"/>
        <dbReference type="Rhea" id="RHEA-COMP:11605"/>
        <dbReference type="ChEBI" id="CHEBI:15378"/>
        <dbReference type="ChEBI" id="CHEBI:30013"/>
        <dbReference type="ChEBI" id="CHEBI:30616"/>
        <dbReference type="ChEBI" id="CHEBI:61977"/>
        <dbReference type="ChEBI" id="CHEBI:456216"/>
        <dbReference type="EC" id="2.7.11.1"/>
    </reaction>
</comment>
<evidence type="ECO:0000256" key="9">
    <source>
        <dbReference type="PROSITE-ProRule" id="PRU00221"/>
    </source>
</evidence>
<evidence type="ECO:0000256" key="7">
    <source>
        <dbReference type="ARBA" id="ARBA00047899"/>
    </source>
</evidence>
<evidence type="ECO:0000313" key="13">
    <source>
        <dbReference type="Proteomes" id="UP000004995"/>
    </source>
</evidence>
<reference evidence="12" key="2">
    <citation type="submission" date="2018-08" db="UniProtKB">
        <authorList>
            <consortium name="EnsemblPlants"/>
        </authorList>
    </citation>
    <scope>IDENTIFICATION</scope>
    <source>
        <strain evidence="12">Yugu1</strain>
    </source>
</reference>
<keyword evidence="13" id="KW-1185">Reference proteome</keyword>
<keyword evidence="6" id="KW-0067">ATP-binding</keyword>
<reference evidence="13" key="1">
    <citation type="journal article" date="2012" name="Nat. Biotechnol.">
        <title>Reference genome sequence of the model plant Setaria.</title>
        <authorList>
            <person name="Bennetzen J.L."/>
            <person name="Schmutz J."/>
            <person name="Wang H."/>
            <person name="Percifield R."/>
            <person name="Hawkins J."/>
            <person name="Pontaroli A.C."/>
            <person name="Estep M."/>
            <person name="Feng L."/>
            <person name="Vaughn J.N."/>
            <person name="Grimwood J."/>
            <person name="Jenkins J."/>
            <person name="Barry K."/>
            <person name="Lindquist E."/>
            <person name="Hellsten U."/>
            <person name="Deshpande S."/>
            <person name="Wang X."/>
            <person name="Wu X."/>
            <person name="Mitros T."/>
            <person name="Triplett J."/>
            <person name="Yang X."/>
            <person name="Ye C.Y."/>
            <person name="Mauro-Herrera M."/>
            <person name="Wang L."/>
            <person name="Li P."/>
            <person name="Sharma M."/>
            <person name="Sharma R."/>
            <person name="Ronald P.C."/>
            <person name="Panaud O."/>
            <person name="Kellogg E.A."/>
            <person name="Brutnell T.P."/>
            <person name="Doust A.N."/>
            <person name="Tuskan G.A."/>
            <person name="Rokhsar D."/>
            <person name="Devos K.M."/>
        </authorList>
    </citation>
    <scope>NUCLEOTIDE SEQUENCE [LARGE SCALE GENOMIC DNA]</scope>
    <source>
        <strain evidence="13">cv. Yugu1</strain>
    </source>
</reference>
<feature type="repeat" description="WD" evidence="9">
    <location>
        <begin position="578"/>
        <end position="610"/>
    </location>
</feature>
<evidence type="ECO:0000256" key="6">
    <source>
        <dbReference type="ARBA" id="ARBA00022840"/>
    </source>
</evidence>
<feature type="domain" description="Protein kinase" evidence="10">
    <location>
        <begin position="1"/>
        <end position="262"/>
    </location>
</feature>
<dbReference type="Gene3D" id="2.60.40.10">
    <property type="entry name" value="Immunoglobulins"/>
    <property type="match status" value="1"/>
</dbReference>
<dbReference type="SUPFAM" id="SSF49354">
    <property type="entry name" value="PapD-like"/>
    <property type="match status" value="1"/>
</dbReference>
<dbReference type="EMBL" id="AGNK02004851">
    <property type="status" value="NOT_ANNOTATED_CDS"/>
    <property type="molecule type" value="Genomic_DNA"/>
</dbReference>
<evidence type="ECO:0000259" key="10">
    <source>
        <dbReference type="PROSITE" id="PS50011"/>
    </source>
</evidence>
<dbReference type="SMART" id="SM00320">
    <property type="entry name" value="WD40"/>
    <property type="match status" value="3"/>
</dbReference>
<dbReference type="PANTHER" id="PTHR45707">
    <property type="entry name" value="C2 CALCIUM/LIPID-BINDING PLANT PHOSPHORIBOSYLTRANSFERASE FAMILY PROTEIN"/>
    <property type="match status" value="1"/>
</dbReference>
<evidence type="ECO:0000313" key="12">
    <source>
        <dbReference type="EnsemblPlants" id="KQK94404"/>
    </source>
</evidence>
<dbReference type="Gene3D" id="2.130.10.10">
    <property type="entry name" value="YVTN repeat-like/Quinoprotein amine dehydrogenase"/>
    <property type="match status" value="2"/>
</dbReference>
<dbReference type="InterPro" id="IPR001680">
    <property type="entry name" value="WD40_rpt"/>
</dbReference>
<dbReference type="STRING" id="4555.K3ZNT7"/>
<dbReference type="Proteomes" id="UP000004995">
    <property type="component" value="Unassembled WGS sequence"/>
</dbReference>
<dbReference type="InterPro" id="IPR008962">
    <property type="entry name" value="PapD-like_sf"/>
</dbReference>
<dbReference type="GO" id="GO:0004674">
    <property type="term" value="F:protein serine/threonine kinase activity"/>
    <property type="evidence" value="ECO:0007669"/>
    <property type="project" value="UniProtKB-KW"/>
</dbReference>